<accession>A3DLQ5</accession>
<evidence type="ECO:0000313" key="2">
    <source>
        <dbReference type="Proteomes" id="UP000000254"/>
    </source>
</evidence>
<reference evidence="1 2" key="2">
    <citation type="journal article" date="2009" name="Stand. Genomic Sci.">
        <title>Complete genome sequence of Staphylothermus marinus Stetter and Fiala 1986 type strain F1.</title>
        <authorList>
            <person name="Anderson I.J."/>
            <person name="Sun H."/>
            <person name="Lapidus A."/>
            <person name="Copeland A."/>
            <person name="Glavina Del Rio T."/>
            <person name="Tice H."/>
            <person name="Dalin E."/>
            <person name="Lucas S."/>
            <person name="Barry K."/>
            <person name="Land M."/>
            <person name="Richardson P."/>
            <person name="Huber H."/>
            <person name="Kyrpides N.C."/>
        </authorList>
    </citation>
    <scope>NUCLEOTIDE SEQUENCE [LARGE SCALE GENOMIC DNA]</scope>
    <source>
        <strain evidence="2">ATCC 43588 / DSM 3639 / JCM 9404 / F1</strain>
    </source>
</reference>
<dbReference type="Gene3D" id="3.60.21.10">
    <property type="match status" value="1"/>
</dbReference>
<dbReference type="HOGENOM" id="CLU_1375475_0_0_2"/>
<dbReference type="AlphaFoldDB" id="A3DLQ5"/>
<evidence type="ECO:0000313" key="1">
    <source>
        <dbReference type="EMBL" id="ABN69565.1"/>
    </source>
</evidence>
<dbReference type="eggNOG" id="arCOG01145">
    <property type="taxonomic scope" value="Archaea"/>
</dbReference>
<name>A3DLQ5_STAMF</name>
<organism evidence="1 2">
    <name type="scientific">Staphylothermus marinus (strain ATCC 43588 / DSM 3639 / JCM 9404 / F1)</name>
    <dbReference type="NCBI Taxonomy" id="399550"/>
    <lineage>
        <taxon>Archaea</taxon>
        <taxon>Thermoproteota</taxon>
        <taxon>Thermoprotei</taxon>
        <taxon>Desulfurococcales</taxon>
        <taxon>Desulfurococcaceae</taxon>
        <taxon>Staphylothermus</taxon>
    </lineage>
</organism>
<proteinExistence type="predicted"/>
<keyword evidence="2" id="KW-1185">Reference proteome</keyword>
<sequence length="207" mass="23369">MSHYKWDGLMVLRILAASNINGREDLVPYIIYLANTEKIDVVLFCGNIVSPLIIDEISKRIKGRVLGVAGNLDDPSVIKILKSINGFIDGRIVEIDGLNIGGIGFNPELSVNRLLKENKHLDILVSFYPSIKTPFKNGVGMVDHLIKTLHPKIVVFGRGYKECLVNDKYIFPGDGYKGFYALIEIKSKDYRIKTYCHRLQNIVLDNY</sequence>
<protein>
    <submittedName>
        <fullName evidence="1">Phosphoesterase</fullName>
    </submittedName>
</protein>
<gene>
    <name evidence="1" type="ordered locus">Smar_0455</name>
</gene>
<dbReference type="Proteomes" id="UP000000254">
    <property type="component" value="Chromosome"/>
</dbReference>
<dbReference type="EMBL" id="CP000575">
    <property type="protein sequence ID" value="ABN69565.1"/>
    <property type="molecule type" value="Genomic_DNA"/>
</dbReference>
<reference evidence="2" key="1">
    <citation type="journal article" date="2009" name="BMC Genomics">
        <title>The complete genome sequence of Staphylothermus marinus reveals differences in sulfur metabolism among heterotrophic Crenarchaeota.</title>
        <authorList>
            <person name="Anderson I.J."/>
            <person name="Dharmarajan L."/>
            <person name="Rodriguez J."/>
            <person name="Hooper S."/>
            <person name="Porat I."/>
            <person name="Ulrich L.E."/>
            <person name="Elkins J.G."/>
            <person name="Mavromatis K."/>
            <person name="Sun H."/>
            <person name="Land M."/>
            <person name="Lapidus A."/>
            <person name="Lucas S."/>
            <person name="Barry K."/>
            <person name="Huber H."/>
            <person name="Zhulin I.B."/>
            <person name="Whitman W.B."/>
            <person name="Mukhopadhyay B."/>
            <person name="Woese C."/>
            <person name="Bristow J."/>
            <person name="Kyrpides N."/>
        </authorList>
    </citation>
    <scope>NUCLEOTIDE SEQUENCE [LARGE SCALE GENOMIC DNA]</scope>
    <source>
        <strain evidence="2">ATCC 43588 / DSM 3639 / JCM 9404 / F1</strain>
    </source>
</reference>
<dbReference type="InterPro" id="IPR029052">
    <property type="entry name" value="Metallo-depent_PP-like"/>
</dbReference>
<dbReference type="SUPFAM" id="SSF56300">
    <property type="entry name" value="Metallo-dependent phosphatases"/>
    <property type="match status" value="1"/>
</dbReference>
<dbReference type="KEGG" id="smr:Smar_0455"/>